<organism evidence="1 2">
    <name type="scientific">Armillaria gallica</name>
    <name type="common">Bulbous honey fungus</name>
    <name type="synonym">Armillaria bulbosa</name>
    <dbReference type="NCBI Taxonomy" id="47427"/>
    <lineage>
        <taxon>Eukaryota</taxon>
        <taxon>Fungi</taxon>
        <taxon>Dikarya</taxon>
        <taxon>Basidiomycota</taxon>
        <taxon>Agaricomycotina</taxon>
        <taxon>Agaricomycetes</taxon>
        <taxon>Agaricomycetidae</taxon>
        <taxon>Agaricales</taxon>
        <taxon>Marasmiineae</taxon>
        <taxon>Physalacriaceae</taxon>
        <taxon>Armillaria</taxon>
    </lineage>
</organism>
<proteinExistence type="predicted"/>
<sequence length="148" mass="17025">MSRYYKELAAPYIPNSMVACAFKGLKAPLIITGYYNAGKRLSGYCDENFAGPRITSTLRRNVMVKDSSLIMLTGQAQMRIRNGEFYARRVLRIFPSRRASSLRNAESHPRPIAYASWRELKPALWHYTIVWPMGATGRIWSLISRFEE</sequence>
<name>A0A2H3E1R5_ARMGA</name>
<keyword evidence="2" id="KW-1185">Reference proteome</keyword>
<dbReference type="EMBL" id="KZ293654">
    <property type="protein sequence ID" value="PBK94493.1"/>
    <property type="molecule type" value="Genomic_DNA"/>
</dbReference>
<protein>
    <submittedName>
        <fullName evidence="1">Uncharacterized protein</fullName>
    </submittedName>
</protein>
<evidence type="ECO:0000313" key="2">
    <source>
        <dbReference type="Proteomes" id="UP000217790"/>
    </source>
</evidence>
<dbReference type="PROSITE" id="PS51257">
    <property type="entry name" value="PROKAR_LIPOPROTEIN"/>
    <property type="match status" value="1"/>
</dbReference>
<accession>A0A2H3E1R5</accession>
<evidence type="ECO:0000313" key="1">
    <source>
        <dbReference type="EMBL" id="PBK94493.1"/>
    </source>
</evidence>
<reference evidence="2" key="1">
    <citation type="journal article" date="2017" name="Nat. Ecol. Evol.">
        <title>Genome expansion and lineage-specific genetic innovations in the forest pathogenic fungi Armillaria.</title>
        <authorList>
            <person name="Sipos G."/>
            <person name="Prasanna A.N."/>
            <person name="Walter M.C."/>
            <person name="O'Connor E."/>
            <person name="Balint B."/>
            <person name="Krizsan K."/>
            <person name="Kiss B."/>
            <person name="Hess J."/>
            <person name="Varga T."/>
            <person name="Slot J."/>
            <person name="Riley R."/>
            <person name="Boka B."/>
            <person name="Rigling D."/>
            <person name="Barry K."/>
            <person name="Lee J."/>
            <person name="Mihaltcheva S."/>
            <person name="LaButti K."/>
            <person name="Lipzen A."/>
            <person name="Waldron R."/>
            <person name="Moloney N.M."/>
            <person name="Sperisen C."/>
            <person name="Kredics L."/>
            <person name="Vagvoelgyi C."/>
            <person name="Patrignani A."/>
            <person name="Fitzpatrick D."/>
            <person name="Nagy I."/>
            <person name="Doyle S."/>
            <person name="Anderson J.B."/>
            <person name="Grigoriev I.V."/>
            <person name="Gueldener U."/>
            <person name="Muensterkoetter M."/>
            <person name="Nagy L.G."/>
        </authorList>
    </citation>
    <scope>NUCLEOTIDE SEQUENCE [LARGE SCALE GENOMIC DNA]</scope>
    <source>
        <strain evidence="2">Ar21-2</strain>
    </source>
</reference>
<gene>
    <name evidence="1" type="ORF">ARMGADRAFT_1062610</name>
</gene>
<dbReference type="AlphaFoldDB" id="A0A2H3E1R5"/>
<dbReference type="Proteomes" id="UP000217790">
    <property type="component" value="Unassembled WGS sequence"/>
</dbReference>
<dbReference type="InParanoid" id="A0A2H3E1R5"/>